<dbReference type="EMBL" id="KN833690">
    <property type="protein sequence ID" value="KIK29341.1"/>
    <property type="molecule type" value="Genomic_DNA"/>
</dbReference>
<reference evidence="4" key="2">
    <citation type="submission" date="2015-01" db="EMBL/GenBank/DDBJ databases">
        <title>Evolutionary Origins and Diversification of the Mycorrhizal Mutualists.</title>
        <authorList>
            <consortium name="DOE Joint Genome Institute"/>
            <consortium name="Mycorrhizal Genomics Consortium"/>
            <person name="Kohler A."/>
            <person name="Kuo A."/>
            <person name="Nagy L.G."/>
            <person name="Floudas D."/>
            <person name="Copeland A."/>
            <person name="Barry K.W."/>
            <person name="Cichocki N."/>
            <person name="Veneault-Fourrey C."/>
            <person name="LaButti K."/>
            <person name="Lindquist E.A."/>
            <person name="Lipzen A."/>
            <person name="Lundell T."/>
            <person name="Morin E."/>
            <person name="Murat C."/>
            <person name="Riley R."/>
            <person name="Ohm R."/>
            <person name="Sun H."/>
            <person name="Tunlid A."/>
            <person name="Henrissat B."/>
            <person name="Grigoriev I.V."/>
            <person name="Hibbett D.S."/>
            <person name="Martin F."/>
        </authorList>
    </citation>
    <scope>NUCLEOTIDE SEQUENCE [LARGE SCALE GENOMIC DNA]</scope>
    <source>
        <strain evidence="4">441</strain>
    </source>
</reference>
<proteinExistence type="predicted"/>
<dbReference type="PANTHER" id="PTHR10039">
    <property type="entry name" value="AMELOGENIN"/>
    <property type="match status" value="1"/>
</dbReference>
<dbReference type="Gene3D" id="3.40.50.300">
    <property type="entry name" value="P-loop containing nucleotide triphosphate hydrolases"/>
    <property type="match status" value="1"/>
</dbReference>
<keyword evidence="1" id="KW-0677">Repeat</keyword>
<organism evidence="3 4">
    <name type="scientific">Pisolithus microcarpus 441</name>
    <dbReference type="NCBI Taxonomy" id="765257"/>
    <lineage>
        <taxon>Eukaryota</taxon>
        <taxon>Fungi</taxon>
        <taxon>Dikarya</taxon>
        <taxon>Basidiomycota</taxon>
        <taxon>Agaricomycotina</taxon>
        <taxon>Agaricomycetes</taxon>
        <taxon>Agaricomycetidae</taxon>
        <taxon>Boletales</taxon>
        <taxon>Sclerodermatineae</taxon>
        <taxon>Pisolithaceae</taxon>
        <taxon>Pisolithus</taxon>
    </lineage>
</organism>
<evidence type="ECO:0000313" key="3">
    <source>
        <dbReference type="EMBL" id="KIK29341.1"/>
    </source>
</evidence>
<sequence>MTGIKSSAVIDELEERNCTLAYFYCDYQTAGDVQVTDILHSLVAQFFRQSDKNWLSSFPDVQELQSRGFSLPSDHAILLEWLLKSARLHERPVVVLDALDECEDVCRKELLKIIARMNTGHLSLFLTSRDEPRIRRAYEEILIDAFFFSTTVSLEERWQTRRDDLHTLVIQELGSRRSLTRLPDKVRTDILERLLDKSGGMFRWVQCQLDRLEKCVGTKEIKQVLNTLPEDLNETYYRILSVINENPFCKRIVLRVLSWLIVSLRPLHIQAVMEAVKIEIGEFTIDDEMGVIDEDCLLEACSSLVSLDEKTRMLSLSHFSVKASSHVALVEHTNYI</sequence>
<keyword evidence="4" id="KW-1185">Reference proteome</keyword>
<dbReference type="InterPro" id="IPR027417">
    <property type="entry name" value="P-loop_NTPase"/>
</dbReference>
<feature type="domain" description="Nephrocystin 3-like N-terminal" evidence="2">
    <location>
        <begin position="6"/>
        <end position="129"/>
    </location>
</feature>
<gene>
    <name evidence="3" type="ORF">PISMIDRAFT_89660</name>
</gene>
<protein>
    <recommendedName>
        <fullName evidence="2">Nephrocystin 3-like N-terminal domain-containing protein</fullName>
    </recommendedName>
</protein>
<dbReference type="Proteomes" id="UP000054018">
    <property type="component" value="Unassembled WGS sequence"/>
</dbReference>
<dbReference type="AlphaFoldDB" id="A0A0C9ZJ46"/>
<dbReference type="HOGENOM" id="CLU_768480_0_0_1"/>
<accession>A0A0C9ZJ46</accession>
<evidence type="ECO:0000313" key="4">
    <source>
        <dbReference type="Proteomes" id="UP000054018"/>
    </source>
</evidence>
<dbReference type="OrthoDB" id="3036502at2759"/>
<name>A0A0C9ZJ46_9AGAM</name>
<evidence type="ECO:0000256" key="1">
    <source>
        <dbReference type="ARBA" id="ARBA00022737"/>
    </source>
</evidence>
<dbReference type="PANTHER" id="PTHR10039:SF16">
    <property type="entry name" value="GPI INOSITOL-DEACYLASE"/>
    <property type="match status" value="1"/>
</dbReference>
<dbReference type="InterPro" id="IPR056884">
    <property type="entry name" value="NPHP3-like_N"/>
</dbReference>
<reference evidence="3 4" key="1">
    <citation type="submission" date="2014-04" db="EMBL/GenBank/DDBJ databases">
        <authorList>
            <consortium name="DOE Joint Genome Institute"/>
            <person name="Kuo A."/>
            <person name="Kohler A."/>
            <person name="Costa M.D."/>
            <person name="Nagy L.G."/>
            <person name="Floudas D."/>
            <person name="Copeland A."/>
            <person name="Barry K.W."/>
            <person name="Cichocki N."/>
            <person name="Veneault-Fourrey C."/>
            <person name="LaButti K."/>
            <person name="Lindquist E.A."/>
            <person name="Lipzen A."/>
            <person name="Lundell T."/>
            <person name="Morin E."/>
            <person name="Murat C."/>
            <person name="Sun H."/>
            <person name="Tunlid A."/>
            <person name="Henrissat B."/>
            <person name="Grigoriev I.V."/>
            <person name="Hibbett D.S."/>
            <person name="Martin F."/>
            <person name="Nordberg H.P."/>
            <person name="Cantor M.N."/>
            <person name="Hua S.X."/>
        </authorList>
    </citation>
    <scope>NUCLEOTIDE SEQUENCE [LARGE SCALE GENOMIC DNA]</scope>
    <source>
        <strain evidence="3 4">441</strain>
    </source>
</reference>
<evidence type="ECO:0000259" key="2">
    <source>
        <dbReference type="Pfam" id="PF24883"/>
    </source>
</evidence>
<dbReference type="Pfam" id="PF24883">
    <property type="entry name" value="NPHP3_N"/>
    <property type="match status" value="1"/>
</dbReference>